<dbReference type="SUPFAM" id="SSF51316">
    <property type="entry name" value="Mss4-like"/>
    <property type="match status" value="1"/>
</dbReference>
<keyword evidence="2" id="KW-0479">Metal-binding</keyword>
<sequence>MAVLTNVGPAPYAPERTVAEIEDSEGNRIVISSMRLVGTSIRCACGAVGIEALGRPIVGVVCYCDDCQTAGQRIERMPGASPFRGNDGGTPLIVYRRDRIRDLHGRDHLQQMKQLNSSATNRWVARCCNGAMMMDFDDGKHWVDIYQARFESDPPPPPVSSSD</sequence>
<name>A0ABY0B005_9HYPH</name>
<protein>
    <recommendedName>
        <fullName evidence="4">CENP-V/GFA domain-containing protein</fullName>
    </recommendedName>
</protein>
<comment type="similarity">
    <text evidence="1">Belongs to the Gfa family.</text>
</comment>
<dbReference type="InterPro" id="IPR011057">
    <property type="entry name" value="Mss4-like_sf"/>
</dbReference>
<evidence type="ECO:0000259" key="4">
    <source>
        <dbReference type="Pfam" id="PF04828"/>
    </source>
</evidence>
<proteinExistence type="inferred from homology"/>
<gene>
    <name evidence="5" type="ORF">EFB14_31605</name>
</gene>
<keyword evidence="6" id="KW-1185">Reference proteome</keyword>
<feature type="domain" description="CENP-V/GFA" evidence="4">
    <location>
        <begin position="40"/>
        <end position="70"/>
    </location>
</feature>
<dbReference type="Gene3D" id="3.90.1590.10">
    <property type="entry name" value="glutathione-dependent formaldehyde- activating enzyme (gfa)"/>
    <property type="match status" value="1"/>
</dbReference>
<dbReference type="InterPro" id="IPR006913">
    <property type="entry name" value="CENP-V/GFA"/>
</dbReference>
<evidence type="ECO:0000256" key="3">
    <source>
        <dbReference type="ARBA" id="ARBA00022833"/>
    </source>
</evidence>
<comment type="caution">
    <text evidence="5">The sequence shown here is derived from an EMBL/GenBank/DDBJ whole genome shotgun (WGS) entry which is preliminary data.</text>
</comment>
<organism evidence="5 6">
    <name type="scientific">Rhizobium fabae</name>
    <dbReference type="NCBI Taxonomy" id="573179"/>
    <lineage>
        <taxon>Bacteria</taxon>
        <taxon>Pseudomonadati</taxon>
        <taxon>Pseudomonadota</taxon>
        <taxon>Alphaproteobacteria</taxon>
        <taxon>Hyphomicrobiales</taxon>
        <taxon>Rhizobiaceae</taxon>
        <taxon>Rhizobium/Agrobacterium group</taxon>
        <taxon>Rhizobium</taxon>
    </lineage>
</organism>
<dbReference type="Pfam" id="PF04828">
    <property type="entry name" value="GFA"/>
    <property type="match status" value="1"/>
</dbReference>
<evidence type="ECO:0000256" key="1">
    <source>
        <dbReference type="ARBA" id="ARBA00005495"/>
    </source>
</evidence>
<evidence type="ECO:0000313" key="6">
    <source>
        <dbReference type="Proteomes" id="UP000272004"/>
    </source>
</evidence>
<dbReference type="EMBL" id="RJJU01000026">
    <property type="protein sequence ID" value="RUM06290.1"/>
    <property type="molecule type" value="Genomic_DNA"/>
</dbReference>
<evidence type="ECO:0000256" key="2">
    <source>
        <dbReference type="ARBA" id="ARBA00022723"/>
    </source>
</evidence>
<evidence type="ECO:0000313" key="5">
    <source>
        <dbReference type="EMBL" id="RUM06290.1"/>
    </source>
</evidence>
<keyword evidence="3" id="KW-0862">Zinc</keyword>
<accession>A0ABY0B005</accession>
<reference evidence="5 6" key="1">
    <citation type="submission" date="2018-11" db="EMBL/GenBank/DDBJ databases">
        <authorList>
            <person name="Huo Y."/>
        </authorList>
    </citation>
    <scope>NUCLEOTIDE SEQUENCE [LARGE SCALE GENOMIC DNA]</scope>
    <source>
        <strain evidence="5 6">CCBAU 33202</strain>
    </source>
</reference>
<dbReference type="Proteomes" id="UP000272004">
    <property type="component" value="Unassembled WGS sequence"/>
</dbReference>